<dbReference type="AlphaFoldDB" id="A0AA86V779"/>
<evidence type="ECO:0000313" key="3">
    <source>
        <dbReference type="Proteomes" id="UP001189624"/>
    </source>
</evidence>
<accession>A0AA86V779</accession>
<evidence type="ECO:0000313" key="2">
    <source>
        <dbReference type="EMBL" id="CAJ1938752.1"/>
    </source>
</evidence>
<name>A0AA86V779_9FABA</name>
<feature type="non-terminal residue" evidence="2">
    <location>
        <position position="77"/>
    </location>
</feature>
<proteinExistence type="predicted"/>
<dbReference type="EMBL" id="OY731400">
    <property type="protein sequence ID" value="CAJ1938752.1"/>
    <property type="molecule type" value="Genomic_DNA"/>
</dbReference>
<keyword evidence="3" id="KW-1185">Reference proteome</keyword>
<feature type="coiled-coil region" evidence="1">
    <location>
        <begin position="32"/>
        <end position="73"/>
    </location>
</feature>
<evidence type="ECO:0000256" key="1">
    <source>
        <dbReference type="SAM" id="Coils"/>
    </source>
</evidence>
<reference evidence="2" key="1">
    <citation type="submission" date="2023-10" db="EMBL/GenBank/DDBJ databases">
        <authorList>
            <person name="Domelevo Entfellner J.-B."/>
        </authorList>
    </citation>
    <scope>NUCLEOTIDE SEQUENCE</scope>
</reference>
<gene>
    <name evidence="2" type="ORF">AYBTSS11_LOCUS8757</name>
</gene>
<dbReference type="Gramene" id="rna-AYBTSS11_LOCUS8757">
    <property type="protein sequence ID" value="CAJ1938752.1"/>
    <property type="gene ID" value="gene-AYBTSS11_LOCUS8757"/>
</dbReference>
<organism evidence="2 3">
    <name type="scientific">Sphenostylis stenocarpa</name>
    <dbReference type="NCBI Taxonomy" id="92480"/>
    <lineage>
        <taxon>Eukaryota</taxon>
        <taxon>Viridiplantae</taxon>
        <taxon>Streptophyta</taxon>
        <taxon>Embryophyta</taxon>
        <taxon>Tracheophyta</taxon>
        <taxon>Spermatophyta</taxon>
        <taxon>Magnoliopsida</taxon>
        <taxon>eudicotyledons</taxon>
        <taxon>Gunneridae</taxon>
        <taxon>Pentapetalae</taxon>
        <taxon>rosids</taxon>
        <taxon>fabids</taxon>
        <taxon>Fabales</taxon>
        <taxon>Fabaceae</taxon>
        <taxon>Papilionoideae</taxon>
        <taxon>50 kb inversion clade</taxon>
        <taxon>NPAAA clade</taxon>
        <taxon>indigoferoid/millettioid clade</taxon>
        <taxon>Phaseoleae</taxon>
        <taxon>Sphenostylis</taxon>
    </lineage>
</organism>
<dbReference type="Proteomes" id="UP001189624">
    <property type="component" value="Chromosome 3"/>
</dbReference>
<protein>
    <submittedName>
        <fullName evidence="2">Uncharacterized protein</fullName>
    </submittedName>
</protein>
<keyword evidence="1" id="KW-0175">Coiled coil</keyword>
<sequence length="77" mass="8885">MPARIFLGKNQGSLLDRKPQKNVAGLPPILTRAQKAKKMEQLEEQNRKLATELNTLKEQMAQMLEMMRQQNLHKEGD</sequence>